<feature type="compositionally biased region" description="Low complexity" evidence="1">
    <location>
        <begin position="145"/>
        <end position="157"/>
    </location>
</feature>
<sequence>MKLEDSSSEHVQAVRRVYENANPTDPPSPNDIFHVTYHLDPATGKGIILWDDILSAFKNVVHVKTGTKILSFLKGSDFKNLDPLRIDAYPEIKVDVVVAGHGVNTESSLDKEQSITEPPTKEMSTEALQKALPDPLQEQGTVDSNNNNNNNATNTIRRNPAYGLVEIALENYTHIENPATAPIRRGPQVIHSNQSSADYDNDHDDDGSKAQPSTKIQQNARAPQENVSIPTRGFVESLMKATLGDKDAQVAVGDMYRDGQGVGQDYQTAMDWYLKAAEQKDS</sequence>
<feature type="compositionally biased region" description="Polar residues" evidence="1">
    <location>
        <begin position="210"/>
        <end position="229"/>
    </location>
</feature>
<accession>A0ABQ7JRU3</accession>
<organism evidence="2 3">
    <name type="scientific">Linnemannia gamsii</name>
    <dbReference type="NCBI Taxonomy" id="64522"/>
    <lineage>
        <taxon>Eukaryota</taxon>
        <taxon>Fungi</taxon>
        <taxon>Fungi incertae sedis</taxon>
        <taxon>Mucoromycota</taxon>
        <taxon>Mortierellomycotina</taxon>
        <taxon>Mortierellomycetes</taxon>
        <taxon>Mortierellales</taxon>
        <taxon>Mortierellaceae</taxon>
        <taxon>Linnemannia</taxon>
    </lineage>
</organism>
<dbReference type="InterPro" id="IPR011990">
    <property type="entry name" value="TPR-like_helical_dom_sf"/>
</dbReference>
<feature type="region of interest" description="Disordered" evidence="1">
    <location>
        <begin position="192"/>
        <end position="229"/>
    </location>
</feature>
<evidence type="ECO:0000256" key="1">
    <source>
        <dbReference type="SAM" id="MobiDB-lite"/>
    </source>
</evidence>
<dbReference type="Proteomes" id="UP001194696">
    <property type="component" value="Unassembled WGS sequence"/>
</dbReference>
<name>A0ABQ7JRU3_9FUNG</name>
<evidence type="ECO:0000313" key="3">
    <source>
        <dbReference type="Proteomes" id="UP001194696"/>
    </source>
</evidence>
<dbReference type="InterPro" id="IPR006597">
    <property type="entry name" value="Sel1-like"/>
</dbReference>
<dbReference type="SMART" id="SM00671">
    <property type="entry name" value="SEL1"/>
    <property type="match status" value="1"/>
</dbReference>
<protein>
    <submittedName>
        <fullName evidence="2">Uncharacterized protein</fullName>
    </submittedName>
</protein>
<feature type="compositionally biased region" description="Basic and acidic residues" evidence="1">
    <location>
        <begin position="108"/>
        <end position="124"/>
    </location>
</feature>
<evidence type="ECO:0000313" key="2">
    <source>
        <dbReference type="EMBL" id="KAG0283973.1"/>
    </source>
</evidence>
<feature type="non-terminal residue" evidence="2">
    <location>
        <position position="282"/>
    </location>
</feature>
<dbReference type="EMBL" id="JAAAIM010000831">
    <property type="protein sequence ID" value="KAG0283973.1"/>
    <property type="molecule type" value="Genomic_DNA"/>
</dbReference>
<dbReference type="Pfam" id="PF08238">
    <property type="entry name" value="Sel1"/>
    <property type="match status" value="1"/>
</dbReference>
<proteinExistence type="predicted"/>
<gene>
    <name evidence="2" type="ORF">BGZ96_011667</name>
</gene>
<keyword evidence="3" id="KW-1185">Reference proteome</keyword>
<dbReference type="Gene3D" id="1.25.40.10">
    <property type="entry name" value="Tetratricopeptide repeat domain"/>
    <property type="match status" value="1"/>
</dbReference>
<reference evidence="2 3" key="1">
    <citation type="journal article" date="2020" name="Fungal Divers.">
        <title>Resolving the Mortierellaceae phylogeny through synthesis of multi-gene phylogenetics and phylogenomics.</title>
        <authorList>
            <person name="Vandepol N."/>
            <person name="Liber J."/>
            <person name="Desiro A."/>
            <person name="Na H."/>
            <person name="Kennedy M."/>
            <person name="Barry K."/>
            <person name="Grigoriev I.V."/>
            <person name="Miller A.N."/>
            <person name="O'Donnell K."/>
            <person name="Stajich J.E."/>
            <person name="Bonito G."/>
        </authorList>
    </citation>
    <scope>NUCLEOTIDE SEQUENCE [LARGE SCALE GENOMIC DNA]</scope>
    <source>
        <strain evidence="2 3">AD045</strain>
    </source>
</reference>
<comment type="caution">
    <text evidence="2">The sequence shown here is derived from an EMBL/GenBank/DDBJ whole genome shotgun (WGS) entry which is preliminary data.</text>
</comment>
<feature type="region of interest" description="Disordered" evidence="1">
    <location>
        <begin position="105"/>
        <end position="157"/>
    </location>
</feature>
<dbReference type="SUPFAM" id="SSF81901">
    <property type="entry name" value="HCP-like"/>
    <property type="match status" value="1"/>
</dbReference>